<dbReference type="Pfam" id="PF14303">
    <property type="entry name" value="NAM-associated"/>
    <property type="match status" value="1"/>
</dbReference>
<evidence type="ECO:0000313" key="4">
    <source>
        <dbReference type="Proteomes" id="UP000694044"/>
    </source>
</evidence>
<dbReference type="EMBL" id="JAGDFM010000660">
    <property type="protein sequence ID" value="KAG7376591.1"/>
    <property type="molecule type" value="Genomic_DNA"/>
</dbReference>
<feature type="compositionally biased region" description="Low complexity" evidence="1">
    <location>
        <begin position="119"/>
        <end position="136"/>
    </location>
</feature>
<sequence>MGESAGCNGELEAHCRCSSSEDLGASVLVEPSGAFQRSIAKYVGCLKQVKSLRQSGTKEHDIMKKALALYKERNKHHFAYIECYDVLSKCPKFEQALDKLVDRPRSGKRKSSEPEPELSSGNTTSATPSASSVTAAERPSKGLGS</sequence>
<proteinExistence type="predicted"/>
<evidence type="ECO:0000313" key="3">
    <source>
        <dbReference type="EMBL" id="KAG7376591.1"/>
    </source>
</evidence>
<dbReference type="Proteomes" id="UP000694044">
    <property type="component" value="Unassembled WGS sequence"/>
</dbReference>
<dbReference type="PANTHER" id="PTHR45023:SF4">
    <property type="entry name" value="GLYCINE-RICH PROTEIN-RELATED"/>
    <property type="match status" value="1"/>
</dbReference>
<evidence type="ECO:0000259" key="2">
    <source>
        <dbReference type="Pfam" id="PF14303"/>
    </source>
</evidence>
<feature type="region of interest" description="Disordered" evidence="1">
    <location>
        <begin position="101"/>
        <end position="145"/>
    </location>
</feature>
<feature type="domain" description="No apical meristem-associated C-terminal" evidence="2">
    <location>
        <begin position="77"/>
        <end position="133"/>
    </location>
</feature>
<reference evidence="3" key="1">
    <citation type="submission" date="2021-02" db="EMBL/GenBank/DDBJ databases">
        <authorList>
            <person name="Palmer J.M."/>
        </authorList>
    </citation>
    <scope>NUCLEOTIDE SEQUENCE</scope>
    <source>
        <strain evidence="3">SCRP734</strain>
    </source>
</reference>
<gene>
    <name evidence="3" type="ORF">PHYPSEUDO_013113</name>
</gene>
<keyword evidence="4" id="KW-1185">Reference proteome</keyword>
<dbReference type="AlphaFoldDB" id="A0A8T1V6E0"/>
<accession>A0A8T1V6E0</accession>
<protein>
    <recommendedName>
        <fullName evidence="2">No apical meristem-associated C-terminal domain-containing protein</fullName>
    </recommendedName>
</protein>
<dbReference type="PANTHER" id="PTHR45023">
    <property type="match status" value="1"/>
</dbReference>
<evidence type="ECO:0000256" key="1">
    <source>
        <dbReference type="SAM" id="MobiDB-lite"/>
    </source>
</evidence>
<feature type="compositionally biased region" description="Basic and acidic residues" evidence="1">
    <location>
        <begin position="101"/>
        <end position="113"/>
    </location>
</feature>
<name>A0A8T1V6E0_9STRA</name>
<dbReference type="OrthoDB" id="127835at2759"/>
<comment type="caution">
    <text evidence="3">The sequence shown here is derived from an EMBL/GenBank/DDBJ whole genome shotgun (WGS) entry which is preliminary data.</text>
</comment>
<organism evidence="3 4">
    <name type="scientific">Phytophthora pseudosyringae</name>
    <dbReference type="NCBI Taxonomy" id="221518"/>
    <lineage>
        <taxon>Eukaryota</taxon>
        <taxon>Sar</taxon>
        <taxon>Stramenopiles</taxon>
        <taxon>Oomycota</taxon>
        <taxon>Peronosporomycetes</taxon>
        <taxon>Peronosporales</taxon>
        <taxon>Peronosporaceae</taxon>
        <taxon>Phytophthora</taxon>
    </lineage>
</organism>
<dbReference type="InterPro" id="IPR029466">
    <property type="entry name" value="NAM-associated_C"/>
</dbReference>